<feature type="transmembrane region" description="Helical" evidence="1">
    <location>
        <begin position="20"/>
        <end position="40"/>
    </location>
</feature>
<keyword evidence="1" id="KW-0812">Transmembrane</keyword>
<accession>A0ABR8QA71</accession>
<keyword evidence="3" id="KW-1185">Reference proteome</keyword>
<comment type="caution">
    <text evidence="2">The sequence shown here is derived from an EMBL/GenBank/DDBJ whole genome shotgun (WGS) entry which is preliminary data.</text>
</comment>
<protein>
    <recommendedName>
        <fullName evidence="4">Peptidase S26 domain-containing protein</fullName>
    </recommendedName>
</protein>
<keyword evidence="1" id="KW-0472">Membrane</keyword>
<name>A0ABR8QA71_9CELL</name>
<organism evidence="2 3">
    <name type="scientific">Cellulomonas avistercoris</name>
    <dbReference type="NCBI Taxonomy" id="2762242"/>
    <lineage>
        <taxon>Bacteria</taxon>
        <taxon>Bacillati</taxon>
        <taxon>Actinomycetota</taxon>
        <taxon>Actinomycetes</taxon>
        <taxon>Micrococcales</taxon>
        <taxon>Cellulomonadaceae</taxon>
        <taxon>Cellulomonas</taxon>
    </lineage>
</organism>
<dbReference type="Proteomes" id="UP000604241">
    <property type="component" value="Unassembled WGS sequence"/>
</dbReference>
<dbReference type="EMBL" id="JACSQV010000002">
    <property type="protein sequence ID" value="MBD7917294.1"/>
    <property type="molecule type" value="Genomic_DNA"/>
</dbReference>
<gene>
    <name evidence="2" type="ORF">H9657_03245</name>
</gene>
<proteinExistence type="predicted"/>
<reference evidence="2 3" key="1">
    <citation type="submission" date="2020-08" db="EMBL/GenBank/DDBJ databases">
        <title>A Genomic Blueprint of the Chicken Gut Microbiome.</title>
        <authorList>
            <person name="Gilroy R."/>
            <person name="Ravi A."/>
            <person name="Getino M."/>
            <person name="Pursley I."/>
            <person name="Horton D.L."/>
            <person name="Alikhan N.-F."/>
            <person name="Baker D."/>
            <person name="Gharbi K."/>
            <person name="Hall N."/>
            <person name="Watson M."/>
            <person name="Adriaenssens E.M."/>
            <person name="Foster-Nyarko E."/>
            <person name="Jarju S."/>
            <person name="Secka A."/>
            <person name="Antonio M."/>
            <person name="Oren A."/>
            <person name="Chaudhuri R."/>
            <person name="La Ragione R.M."/>
            <person name="Hildebrand F."/>
            <person name="Pallen M.J."/>
        </authorList>
    </citation>
    <scope>NUCLEOTIDE SEQUENCE [LARGE SCALE GENOMIC DNA]</scope>
    <source>
        <strain evidence="2 3">Sa3CUA2</strain>
    </source>
</reference>
<keyword evidence="1" id="KW-1133">Transmembrane helix</keyword>
<evidence type="ECO:0000313" key="3">
    <source>
        <dbReference type="Proteomes" id="UP000604241"/>
    </source>
</evidence>
<evidence type="ECO:0000256" key="1">
    <source>
        <dbReference type="SAM" id="Phobius"/>
    </source>
</evidence>
<dbReference type="RefSeq" id="WP_191780295.1">
    <property type="nucleotide sequence ID" value="NZ_JACSQV010000002.1"/>
</dbReference>
<sequence length="166" mass="16817">MSARSSRHAPARPGGGAANAGGTVMMLVYGTLAVLAAFLWPPSLGGCTSLDVVPPPAAGAGLAAGDLIVTRCDRPQVGDRVVHRAHGVAWSVGRVVDVRPDGWKVVRGAAAAERTVAHPDAVRVLPLRMPAAVVAPAAGAALIGAGVLVLDVGRRRRARRPTPGTP</sequence>
<evidence type="ECO:0000313" key="2">
    <source>
        <dbReference type="EMBL" id="MBD7917294.1"/>
    </source>
</evidence>
<evidence type="ECO:0008006" key="4">
    <source>
        <dbReference type="Google" id="ProtNLM"/>
    </source>
</evidence>
<feature type="transmembrane region" description="Helical" evidence="1">
    <location>
        <begin position="129"/>
        <end position="150"/>
    </location>
</feature>